<keyword evidence="3" id="KW-0732">Signal</keyword>
<dbReference type="PANTHER" id="PTHR30632:SF17">
    <property type="entry name" value="MOLYBDATE-BINDING PROTEIN MODA"/>
    <property type="match status" value="1"/>
</dbReference>
<keyword evidence="2" id="KW-0479">Metal-binding</keyword>
<dbReference type="RefSeq" id="WP_184432883.1">
    <property type="nucleotide sequence ID" value="NZ_JACIGI010000007.1"/>
</dbReference>
<keyword evidence="5" id="KW-1185">Reference proteome</keyword>
<accession>A0A7W6WJY2</accession>
<dbReference type="InterPro" id="IPR050682">
    <property type="entry name" value="ModA/WtpA"/>
</dbReference>
<dbReference type="Gene3D" id="3.40.190.10">
    <property type="entry name" value="Periplasmic binding protein-like II"/>
    <property type="match status" value="2"/>
</dbReference>
<dbReference type="PROSITE" id="PS51318">
    <property type="entry name" value="TAT"/>
    <property type="match status" value="1"/>
</dbReference>
<dbReference type="GO" id="GO:0030288">
    <property type="term" value="C:outer membrane-bounded periplasmic space"/>
    <property type="evidence" value="ECO:0007669"/>
    <property type="project" value="TreeGrafter"/>
</dbReference>
<gene>
    <name evidence="4" type="ORF">GGD88_001258</name>
</gene>
<evidence type="ECO:0000256" key="3">
    <source>
        <dbReference type="ARBA" id="ARBA00022729"/>
    </source>
</evidence>
<dbReference type="NCBIfam" id="TIGR01256">
    <property type="entry name" value="modA"/>
    <property type="match status" value="1"/>
</dbReference>
<dbReference type="EMBL" id="JACIGI010000007">
    <property type="protein sequence ID" value="MBB4285540.1"/>
    <property type="molecule type" value="Genomic_DNA"/>
</dbReference>
<sequence length="264" mass="27604">MPALPLSRRHLLAALSAILTTGVALPRITHAQTAFAVYADPSLRVALETIVPVFRQRERHPLMLAFGDVSGATGVTGAIVHDVLIVAGAANMAPLVDAGQVEPPTDLLANRLALVAAPGAPAPAALTRGMDLTRWVDRRRPLAIVDPTRNAIGRDALDALRFIGWDEGVSRRVLTTPTVAAARDAVARGDAALGVVFANTAARDAEVRMVGAFPPDAHAPIVYQVAVKAGTPADAPARAFVHALYGETARAAFLADGLKPRVAR</sequence>
<protein>
    <submittedName>
        <fullName evidence="4">Molybdate transport system substrate-binding protein</fullName>
    </submittedName>
</protein>
<dbReference type="AlphaFoldDB" id="A0A7W6WJY2"/>
<evidence type="ECO:0000313" key="4">
    <source>
        <dbReference type="EMBL" id="MBB4285540.1"/>
    </source>
</evidence>
<dbReference type="Proteomes" id="UP000555728">
    <property type="component" value="Unassembled WGS sequence"/>
</dbReference>
<dbReference type="GO" id="GO:0015689">
    <property type="term" value="P:molybdate ion transport"/>
    <property type="evidence" value="ECO:0007669"/>
    <property type="project" value="InterPro"/>
</dbReference>
<comment type="similarity">
    <text evidence="1">Belongs to the bacterial solute-binding protein ModA family.</text>
</comment>
<evidence type="ECO:0000313" key="5">
    <source>
        <dbReference type="Proteomes" id="UP000555728"/>
    </source>
</evidence>
<reference evidence="4 5" key="1">
    <citation type="submission" date="2020-08" db="EMBL/GenBank/DDBJ databases">
        <title>Genome sequencing of Purple Non-Sulfur Bacteria from various extreme environments.</title>
        <authorList>
            <person name="Mayer M."/>
        </authorList>
    </citation>
    <scope>NUCLEOTIDE SEQUENCE [LARGE SCALE GENOMIC DNA]</scope>
    <source>
        <strain evidence="4 5">JA135</strain>
    </source>
</reference>
<evidence type="ECO:0000256" key="2">
    <source>
        <dbReference type="ARBA" id="ARBA00022723"/>
    </source>
</evidence>
<dbReference type="PANTHER" id="PTHR30632">
    <property type="entry name" value="MOLYBDATE-BINDING PERIPLASMIC PROTEIN"/>
    <property type="match status" value="1"/>
</dbReference>
<dbReference type="InterPro" id="IPR006311">
    <property type="entry name" value="TAT_signal"/>
</dbReference>
<proteinExistence type="inferred from homology"/>
<dbReference type="GO" id="GO:0030973">
    <property type="term" value="F:molybdate ion binding"/>
    <property type="evidence" value="ECO:0007669"/>
    <property type="project" value="TreeGrafter"/>
</dbReference>
<comment type="caution">
    <text evidence="4">The sequence shown here is derived from an EMBL/GenBank/DDBJ whole genome shotgun (WGS) entry which is preliminary data.</text>
</comment>
<organism evidence="4 5">
    <name type="scientific">Roseospira goensis</name>
    <dbReference type="NCBI Taxonomy" id="391922"/>
    <lineage>
        <taxon>Bacteria</taxon>
        <taxon>Pseudomonadati</taxon>
        <taxon>Pseudomonadota</taxon>
        <taxon>Alphaproteobacteria</taxon>
        <taxon>Rhodospirillales</taxon>
        <taxon>Rhodospirillaceae</taxon>
        <taxon>Roseospira</taxon>
    </lineage>
</organism>
<dbReference type="SUPFAM" id="SSF53850">
    <property type="entry name" value="Periplasmic binding protein-like II"/>
    <property type="match status" value="1"/>
</dbReference>
<dbReference type="InterPro" id="IPR005950">
    <property type="entry name" value="ModA"/>
</dbReference>
<dbReference type="Pfam" id="PF13531">
    <property type="entry name" value="SBP_bac_11"/>
    <property type="match status" value="1"/>
</dbReference>
<name>A0A7W6WJY2_9PROT</name>
<evidence type="ECO:0000256" key="1">
    <source>
        <dbReference type="ARBA" id="ARBA00009175"/>
    </source>
</evidence>
<dbReference type="GO" id="GO:0046872">
    <property type="term" value="F:metal ion binding"/>
    <property type="evidence" value="ECO:0007669"/>
    <property type="project" value="UniProtKB-KW"/>
</dbReference>